<protein>
    <submittedName>
        <fullName evidence="1">Uncharacterized protein</fullName>
    </submittedName>
</protein>
<gene>
    <name evidence="1" type="ORF">PMIN01_05561</name>
</gene>
<sequence>MVASVPLSVPRGESEVLVIEALPESPAALLMRPCATLRSQMAQSRMSLGGIVPTLGRTCRSFVPSVNTSARASEAENTLQTTWIGDHKGHTICTGNVKTDDVA</sequence>
<comment type="caution">
    <text evidence="1">The sequence shown here is derived from an EMBL/GenBank/DDBJ whole genome shotgun (WGS) entry which is preliminary data.</text>
</comment>
<dbReference type="Proteomes" id="UP000756921">
    <property type="component" value="Unassembled WGS sequence"/>
</dbReference>
<dbReference type="AlphaFoldDB" id="A0A9P6KSY4"/>
<dbReference type="EMBL" id="WJXW01000004">
    <property type="protein sequence ID" value="KAF9737782.1"/>
    <property type="molecule type" value="Genomic_DNA"/>
</dbReference>
<accession>A0A9P6KSY4</accession>
<organism evidence="1 2">
    <name type="scientific">Paraphaeosphaeria minitans</name>
    <dbReference type="NCBI Taxonomy" id="565426"/>
    <lineage>
        <taxon>Eukaryota</taxon>
        <taxon>Fungi</taxon>
        <taxon>Dikarya</taxon>
        <taxon>Ascomycota</taxon>
        <taxon>Pezizomycotina</taxon>
        <taxon>Dothideomycetes</taxon>
        <taxon>Pleosporomycetidae</taxon>
        <taxon>Pleosporales</taxon>
        <taxon>Massarineae</taxon>
        <taxon>Didymosphaeriaceae</taxon>
        <taxon>Paraphaeosphaeria</taxon>
    </lineage>
</organism>
<name>A0A9P6KSY4_9PLEO</name>
<evidence type="ECO:0000313" key="1">
    <source>
        <dbReference type="EMBL" id="KAF9737782.1"/>
    </source>
</evidence>
<proteinExistence type="predicted"/>
<evidence type="ECO:0000313" key="2">
    <source>
        <dbReference type="Proteomes" id="UP000756921"/>
    </source>
</evidence>
<reference evidence="1" key="1">
    <citation type="journal article" date="2020" name="Mol. Plant Microbe Interact.">
        <title>Genome Sequence of the Biocontrol Agent Coniothyrium minitans strain Conio (IMI 134523).</title>
        <authorList>
            <person name="Patel D."/>
            <person name="Shittu T.A."/>
            <person name="Baroncelli R."/>
            <person name="Muthumeenakshi S."/>
            <person name="Osborne T.H."/>
            <person name="Janganan T.K."/>
            <person name="Sreenivasaprasad S."/>
        </authorList>
    </citation>
    <scope>NUCLEOTIDE SEQUENCE</scope>
    <source>
        <strain evidence="1">Conio</strain>
    </source>
</reference>
<keyword evidence="2" id="KW-1185">Reference proteome</keyword>